<dbReference type="EMBL" id="AACS02000011">
    <property type="protein sequence ID" value="EAU82041.1"/>
    <property type="molecule type" value="Genomic_DNA"/>
</dbReference>
<feature type="compositionally biased region" description="Basic and acidic residues" evidence="1">
    <location>
        <begin position="730"/>
        <end position="751"/>
    </location>
</feature>
<dbReference type="GO" id="GO:0016301">
    <property type="term" value="F:kinase activity"/>
    <property type="evidence" value="ECO:0007669"/>
    <property type="project" value="UniProtKB-KW"/>
</dbReference>
<dbReference type="RefSeq" id="XP_001839740.1">
    <property type="nucleotide sequence ID" value="XM_001839688.1"/>
</dbReference>
<dbReference type="Pfam" id="PF17667">
    <property type="entry name" value="Pkinase_fungal"/>
    <property type="match status" value="2"/>
</dbReference>
<dbReference type="eggNOG" id="ENOG502S5WB">
    <property type="taxonomic scope" value="Eukaryota"/>
</dbReference>
<dbReference type="Gene3D" id="1.10.510.10">
    <property type="entry name" value="Transferase(Phosphotransferase) domain 1"/>
    <property type="match status" value="1"/>
</dbReference>
<name>A8P9C4_COPC7</name>
<feature type="domain" description="Fungal-type protein kinase" evidence="2">
    <location>
        <begin position="175"/>
        <end position="363"/>
    </location>
</feature>
<dbReference type="STRING" id="240176.A8P9C4"/>
<evidence type="ECO:0000259" key="2">
    <source>
        <dbReference type="Pfam" id="PF17667"/>
    </source>
</evidence>
<dbReference type="AlphaFoldDB" id="A8P9C4"/>
<keyword evidence="3" id="KW-0808">Transferase</keyword>
<evidence type="ECO:0000313" key="3">
    <source>
        <dbReference type="EMBL" id="EAU82041.1"/>
    </source>
</evidence>
<dbReference type="OMA" id="ANPARYF"/>
<gene>
    <name evidence="3" type="ORF">CC1G_09643</name>
</gene>
<proteinExistence type="predicted"/>
<feature type="region of interest" description="Disordered" evidence="1">
    <location>
        <begin position="1"/>
        <end position="67"/>
    </location>
</feature>
<accession>A8P9C4</accession>
<dbReference type="VEuPathDB" id="FungiDB:CC1G_09643"/>
<dbReference type="SUPFAM" id="SSF56112">
    <property type="entry name" value="Protein kinase-like (PK-like)"/>
    <property type="match status" value="1"/>
</dbReference>
<dbReference type="GeneID" id="6016358"/>
<comment type="caution">
    <text evidence="3">The sequence shown here is derived from an EMBL/GenBank/DDBJ whole genome shotgun (WGS) entry which is preliminary data.</text>
</comment>
<feature type="region of interest" description="Disordered" evidence="1">
    <location>
        <begin position="652"/>
        <end position="790"/>
    </location>
</feature>
<protein>
    <submittedName>
        <fullName evidence="3">Other/FunK1 protein kinase</fullName>
    </submittedName>
</protein>
<dbReference type="OrthoDB" id="5584477at2759"/>
<dbReference type="InterPro" id="IPR011009">
    <property type="entry name" value="Kinase-like_dom_sf"/>
</dbReference>
<dbReference type="KEGG" id="cci:CC1G_09643"/>
<dbReference type="InterPro" id="IPR040976">
    <property type="entry name" value="Pkinase_fungal"/>
</dbReference>
<sequence>MSPKEKTPDLIRDHETGATDVASSPTGANKERMFKTPGYDAQDPPPKDFSCPPSPTKPSTNIPFPSHHGHLENVEEWLKKCHFFNDAENRWEIGHLLDPKDPSALSFALALTELIVESWSQDEEGHSRNVCVPTPDDYNKTRKYPDIYIVGDIEYDTFLRPGTPELVAIAVSENIKNVTRHIESLQSYAQQMFKRQPNRNFALVLHMNEEHARLYLFDRMGHEYTDLIDIHAQAAEFVSVVIRLVSFDAATLGFDPSITWTLDDLISQHTQQGYIHTVNAKGQPRSLHIGPCPKFIDPTLAGRGTVIWDVVDHVGSPLIVKEAWRLVRDVNRDTPEYEILKKAQGIRGVVQMVDCEEVVCKTSDWRKRSTTACMVKYRIIMVKGKETMRYFHRFPPERTLGTLIAVVEGHRDLLLDRGVLHSDISVNNILFGLIEGGLLIDLDYAVNLEPGAYCRKSTEPRGTFPFRSLNNLAGNLGLPQGYTDDLEAIFYILCCLFLRLDGKGYEVIYALDSNNKRVVQRIDKRNDLIVETGANVTDEMMQLMDWEDIQHPDKAYLAKLAFLREDKRTFEQQHRLTSSKYWDLPTRRCWDLIHDLREMFWEINVIKFPSLASKAGRPDKTFKDLHERDQVERYYKRFLGYLQQAIVDIQDSRRQTSGQDRVAIRSPAPRIPTPTDFNRARPMPKLSPHIPPAGTRSLAPSGPVLTRDALSRTRPTEETSPSPHTAVTKRLRDVSDPKEDKARDLSSEKATNHSKSSPQGTKGKKGLRKRGVEYTSPQKTKRRRQANEEG</sequence>
<dbReference type="PANTHER" id="PTHR38248">
    <property type="entry name" value="FUNK1 6"/>
    <property type="match status" value="1"/>
</dbReference>
<dbReference type="PANTHER" id="PTHR38248:SF2">
    <property type="entry name" value="FUNK1 11"/>
    <property type="match status" value="1"/>
</dbReference>
<evidence type="ECO:0000256" key="1">
    <source>
        <dbReference type="SAM" id="MobiDB-lite"/>
    </source>
</evidence>
<feature type="compositionally biased region" description="Basic and acidic residues" evidence="1">
    <location>
        <begin position="1"/>
        <end position="17"/>
    </location>
</feature>
<evidence type="ECO:0000313" key="4">
    <source>
        <dbReference type="Proteomes" id="UP000001861"/>
    </source>
</evidence>
<keyword evidence="3" id="KW-0418">Kinase</keyword>
<dbReference type="InParanoid" id="A8P9C4"/>
<dbReference type="Proteomes" id="UP000001861">
    <property type="component" value="Unassembled WGS sequence"/>
</dbReference>
<organism evidence="3 4">
    <name type="scientific">Coprinopsis cinerea (strain Okayama-7 / 130 / ATCC MYA-4618 / FGSC 9003)</name>
    <name type="common">Inky cap fungus</name>
    <name type="synonym">Hormographiella aspergillata</name>
    <dbReference type="NCBI Taxonomy" id="240176"/>
    <lineage>
        <taxon>Eukaryota</taxon>
        <taxon>Fungi</taxon>
        <taxon>Dikarya</taxon>
        <taxon>Basidiomycota</taxon>
        <taxon>Agaricomycotina</taxon>
        <taxon>Agaricomycetes</taxon>
        <taxon>Agaricomycetidae</taxon>
        <taxon>Agaricales</taxon>
        <taxon>Agaricineae</taxon>
        <taxon>Psathyrellaceae</taxon>
        <taxon>Coprinopsis</taxon>
    </lineage>
</organism>
<keyword evidence="4" id="KW-1185">Reference proteome</keyword>
<feature type="domain" description="Fungal-type protein kinase" evidence="2">
    <location>
        <begin position="396"/>
        <end position="495"/>
    </location>
</feature>
<reference evidence="3 4" key="1">
    <citation type="journal article" date="2010" name="Proc. Natl. Acad. Sci. U.S.A.">
        <title>Insights into evolution of multicellular fungi from the assembled chromosomes of the mushroom Coprinopsis cinerea (Coprinus cinereus).</title>
        <authorList>
            <person name="Stajich J.E."/>
            <person name="Wilke S.K."/>
            <person name="Ahren D."/>
            <person name="Au C.H."/>
            <person name="Birren B.W."/>
            <person name="Borodovsky M."/>
            <person name="Burns C."/>
            <person name="Canback B."/>
            <person name="Casselton L.A."/>
            <person name="Cheng C.K."/>
            <person name="Deng J."/>
            <person name="Dietrich F.S."/>
            <person name="Fargo D.C."/>
            <person name="Farman M.L."/>
            <person name="Gathman A.C."/>
            <person name="Goldberg J."/>
            <person name="Guigo R."/>
            <person name="Hoegger P.J."/>
            <person name="Hooker J.B."/>
            <person name="Huggins A."/>
            <person name="James T.Y."/>
            <person name="Kamada T."/>
            <person name="Kilaru S."/>
            <person name="Kodira C."/>
            <person name="Kues U."/>
            <person name="Kupfer D."/>
            <person name="Kwan H.S."/>
            <person name="Lomsadze A."/>
            <person name="Li W."/>
            <person name="Lilly W.W."/>
            <person name="Ma L.J."/>
            <person name="Mackey A.J."/>
            <person name="Manning G."/>
            <person name="Martin F."/>
            <person name="Muraguchi H."/>
            <person name="Natvig D.O."/>
            <person name="Palmerini H."/>
            <person name="Ramesh M.A."/>
            <person name="Rehmeyer C.J."/>
            <person name="Roe B.A."/>
            <person name="Shenoy N."/>
            <person name="Stanke M."/>
            <person name="Ter-Hovhannisyan V."/>
            <person name="Tunlid A."/>
            <person name="Velagapudi R."/>
            <person name="Vision T.J."/>
            <person name="Zeng Q."/>
            <person name="Zolan M.E."/>
            <person name="Pukkila P.J."/>
        </authorList>
    </citation>
    <scope>NUCLEOTIDE SEQUENCE [LARGE SCALE GENOMIC DNA]</scope>
    <source>
        <strain evidence="4">Okayama-7 / 130 / ATCC MYA-4618 / FGSC 9003</strain>
    </source>
</reference>